<dbReference type="AlphaFoldDB" id="A0A9W7FNU7"/>
<dbReference type="InterPro" id="IPR029058">
    <property type="entry name" value="AB_hydrolase_fold"/>
</dbReference>
<keyword evidence="8" id="KW-1185">Reference proteome</keyword>
<evidence type="ECO:0000256" key="1">
    <source>
        <dbReference type="ARBA" id="ARBA00009431"/>
    </source>
</evidence>
<proteinExistence type="inferred from homology"/>
<evidence type="ECO:0008006" key="9">
    <source>
        <dbReference type="Google" id="ProtNLM"/>
    </source>
</evidence>
<dbReference type="PANTHER" id="PTHR11802">
    <property type="entry name" value="SERINE PROTEASE FAMILY S10 SERINE CARBOXYPEPTIDASE"/>
    <property type="match status" value="1"/>
</dbReference>
<evidence type="ECO:0000256" key="3">
    <source>
        <dbReference type="ARBA" id="ARBA00022670"/>
    </source>
</evidence>
<evidence type="ECO:0000313" key="8">
    <source>
        <dbReference type="Proteomes" id="UP001165160"/>
    </source>
</evidence>
<dbReference type="Gene3D" id="3.40.50.1820">
    <property type="entry name" value="alpha/beta hydrolase"/>
    <property type="match status" value="1"/>
</dbReference>
<keyword evidence="4" id="KW-0378">Hydrolase</keyword>
<dbReference type="Gene3D" id="1.10.287.410">
    <property type="match status" value="1"/>
</dbReference>
<evidence type="ECO:0000256" key="4">
    <source>
        <dbReference type="ARBA" id="ARBA00022801"/>
    </source>
</evidence>
<evidence type="ECO:0000256" key="2">
    <source>
        <dbReference type="ARBA" id="ARBA00022645"/>
    </source>
</evidence>
<dbReference type="SUPFAM" id="SSF53474">
    <property type="entry name" value="alpha/beta-Hydrolases"/>
    <property type="match status" value="1"/>
</dbReference>
<reference evidence="8" key="1">
    <citation type="journal article" date="2023" name="Commun. Biol.">
        <title>Genome analysis of Parmales, the sister group of diatoms, reveals the evolutionary specialization of diatoms from phago-mixotrophs to photoautotrophs.</title>
        <authorList>
            <person name="Ban H."/>
            <person name="Sato S."/>
            <person name="Yoshikawa S."/>
            <person name="Yamada K."/>
            <person name="Nakamura Y."/>
            <person name="Ichinomiya M."/>
            <person name="Sato N."/>
            <person name="Blanc-Mathieu R."/>
            <person name="Endo H."/>
            <person name="Kuwata A."/>
            <person name="Ogata H."/>
        </authorList>
    </citation>
    <scope>NUCLEOTIDE SEQUENCE [LARGE SCALE GENOMIC DNA]</scope>
    <source>
        <strain evidence="8">NIES 3699</strain>
    </source>
</reference>
<organism evidence="7 8">
    <name type="scientific">Triparma verrucosa</name>
    <dbReference type="NCBI Taxonomy" id="1606542"/>
    <lineage>
        <taxon>Eukaryota</taxon>
        <taxon>Sar</taxon>
        <taxon>Stramenopiles</taxon>
        <taxon>Ochrophyta</taxon>
        <taxon>Bolidophyceae</taxon>
        <taxon>Parmales</taxon>
        <taxon>Triparmaceae</taxon>
        <taxon>Triparma</taxon>
    </lineage>
</organism>
<accession>A0A9W7FNU7</accession>
<name>A0A9W7FNU7_9STRA</name>
<comment type="caution">
    <text evidence="7">The sequence shown here is derived from an EMBL/GenBank/DDBJ whole genome shotgun (WGS) entry which is preliminary data.</text>
</comment>
<keyword evidence="5" id="KW-0325">Glycoprotein</keyword>
<keyword evidence="2" id="KW-0121">Carboxypeptidase</keyword>
<comment type="similarity">
    <text evidence="1">Belongs to the peptidase S10 family.</text>
</comment>
<dbReference type="Proteomes" id="UP001165160">
    <property type="component" value="Unassembled WGS sequence"/>
</dbReference>
<keyword evidence="3" id="KW-0645">Protease</keyword>
<dbReference type="GO" id="GO:0004185">
    <property type="term" value="F:serine-type carboxypeptidase activity"/>
    <property type="evidence" value="ECO:0007669"/>
    <property type="project" value="InterPro"/>
</dbReference>
<evidence type="ECO:0000256" key="6">
    <source>
        <dbReference type="SAM" id="Phobius"/>
    </source>
</evidence>
<keyword evidence="6" id="KW-1133">Transmembrane helix</keyword>
<dbReference type="PANTHER" id="PTHR11802:SF113">
    <property type="entry name" value="SERINE CARBOXYPEPTIDASE CTSA-4.1"/>
    <property type="match status" value="1"/>
</dbReference>
<dbReference type="InterPro" id="IPR001563">
    <property type="entry name" value="Peptidase_S10"/>
</dbReference>
<dbReference type="InterPro" id="IPR033124">
    <property type="entry name" value="Ser_caboxypep_his_AS"/>
</dbReference>
<sequence length="500" mass="55238">MSTYGAISTSVPNLSPPAPVPRRKRGLTGRIAIILSSSVILLSLGVLFYNFTTYTPPDRFNGNYNDLTVESSSCAVGLPTNGISGYFNIPNSLSRYFYYFAASSTKSMKSAPLVLWMSGGPGCSSLLAAMMENGPCKVSRDKEGKARAELAKFGWNNKANVVWVDQPAGVGFSFTDEGDSDLMFSHDLVADNMLAFLFRWQERFPDSHNGELYIFAESFGGHYAPAVGRRYYDAEREGRAPPGLKLKGIGVGNGLTNPEIQYKYASEFAYKNTYGIEAITKEQYDDMNNNLLPQCEEKIHACNDNADPDNEDCLDAFIFCNTALDTPYVESGRNIYDVRTFKDYKDDLAAVTEFVTEMEVRTALDAANSVTFEACNKDVYMKFVFDWMREYDQAIPAMLDGGIDILIYAGDADFICNWMGNQAWVEALDWKGKDMFSDAPTKPFVLPNGTAGGEGKTAKVGKGGRLSFLRIFGAGHLAPRDKPYETQQMINKFIANGGVH</sequence>
<dbReference type="EMBL" id="BRXX01000518">
    <property type="protein sequence ID" value="GMI15356.1"/>
    <property type="molecule type" value="Genomic_DNA"/>
</dbReference>
<gene>
    <name evidence="7" type="ORF">TrVE_jg2725</name>
</gene>
<dbReference type="PRINTS" id="PR00724">
    <property type="entry name" value="CRBOXYPTASEC"/>
</dbReference>
<evidence type="ECO:0000256" key="5">
    <source>
        <dbReference type="ARBA" id="ARBA00023180"/>
    </source>
</evidence>
<protein>
    <recommendedName>
        <fullName evidence="9">Carboxypeptidase</fullName>
    </recommendedName>
</protein>
<dbReference type="FunFam" id="1.10.287.410:FF:000002">
    <property type="entry name" value="Carboxypeptidase"/>
    <property type="match status" value="1"/>
</dbReference>
<feature type="transmembrane region" description="Helical" evidence="6">
    <location>
        <begin position="31"/>
        <end position="51"/>
    </location>
</feature>
<keyword evidence="6" id="KW-0472">Membrane</keyword>
<dbReference type="PROSITE" id="PS00560">
    <property type="entry name" value="CARBOXYPEPT_SER_HIS"/>
    <property type="match status" value="1"/>
</dbReference>
<dbReference type="Pfam" id="PF00450">
    <property type="entry name" value="Peptidase_S10"/>
    <property type="match status" value="1"/>
</dbReference>
<keyword evidence="6" id="KW-0812">Transmembrane</keyword>
<evidence type="ECO:0000313" key="7">
    <source>
        <dbReference type="EMBL" id="GMI15356.1"/>
    </source>
</evidence>
<dbReference type="GO" id="GO:0006508">
    <property type="term" value="P:proteolysis"/>
    <property type="evidence" value="ECO:0007669"/>
    <property type="project" value="UniProtKB-KW"/>
</dbReference>